<proteinExistence type="inferred from homology"/>
<keyword evidence="8" id="KW-0677">Repeat</keyword>
<dbReference type="PANTHER" id="PTHR21451:SF0">
    <property type="entry name" value="HISTONE-LYSINE N-METHYLTRANSFERASE, H3 LYSINE-79 SPECIFIC"/>
    <property type="match status" value="1"/>
</dbReference>
<dbReference type="Pfam" id="PF08123">
    <property type="entry name" value="DOT1"/>
    <property type="match status" value="1"/>
</dbReference>
<dbReference type="EC" id="2.1.1.360" evidence="3 15"/>
<keyword evidence="11 15" id="KW-0804">Transcription</keyword>
<dbReference type="PANTHER" id="PTHR21451">
    <property type="entry name" value="HISTONE H3 METHYLTRANSFERASE"/>
    <property type="match status" value="1"/>
</dbReference>
<dbReference type="Gene3D" id="3.40.50.150">
    <property type="entry name" value="Vaccinia Virus protein VP39"/>
    <property type="match status" value="1"/>
</dbReference>
<evidence type="ECO:0000256" key="14">
    <source>
        <dbReference type="ARBA" id="ARBA00047770"/>
    </source>
</evidence>
<dbReference type="InterPro" id="IPR029063">
    <property type="entry name" value="SAM-dependent_MTases_sf"/>
</dbReference>
<dbReference type="EMBL" id="JAPDRL010000026">
    <property type="protein sequence ID" value="KAJ9665744.1"/>
    <property type="molecule type" value="Genomic_DNA"/>
</dbReference>
<dbReference type="InterPro" id="IPR025789">
    <property type="entry name" value="DOT1_dom"/>
</dbReference>
<evidence type="ECO:0000256" key="13">
    <source>
        <dbReference type="ARBA" id="ARBA00029821"/>
    </source>
</evidence>
<name>A0ABQ9NTK6_9PEZI</name>
<sequence length="510" mass="55920">MVLMNTKVDKSKQTKGKYVVRNGKIVLNRPHQPSAQTSSAPVSVPRKTSLPAHPSSATDKHKCNTPAKSASLSAPSAKRKASSPATPHFDDDDGSSSDSDNDSQAGSRKRQKSSSHSSLEPEVQLKGRSIRRKGTDTSGADRMMSGAKLVASMSASKFSNAFPDDSDSPASIKLQYPSNMPRERFTLVIPRESDEYAPLDDIITTVEQILRFYFPSEISEPLLDDSNGIPRRLKRAANPGKPSLANFKATIAEFNDLVSTALADGTIAKVLDAKRSIPLALIQRILDQVYSRRVSSNVRELKQYENGGNNVYGELLPPLVTAILQQTGLTYGQVFVDLGSGVGNVVLQAALETGAKSWGVEEMANPARAAERQSEEFLQRTRLWGLNAGSIKLLHSDFTQSPEIDNVLKHADVVLINNQAFSPELNDKLLLKFLDLKEGCKIVSLKSFVPTSHRIAQHTIHDVRNTLRVEPKEYFSGSVSWTDAGGEYFIATKDRSALEEFMNQLNKAKR</sequence>
<feature type="compositionally biased region" description="Polar residues" evidence="16">
    <location>
        <begin position="31"/>
        <end position="41"/>
    </location>
</feature>
<dbReference type="PROSITE" id="PS51569">
    <property type="entry name" value="DOT1"/>
    <property type="match status" value="1"/>
</dbReference>
<evidence type="ECO:0000256" key="11">
    <source>
        <dbReference type="ARBA" id="ARBA00023163"/>
    </source>
</evidence>
<keyword evidence="12 15" id="KW-0539">Nucleus</keyword>
<dbReference type="SUPFAM" id="SSF53335">
    <property type="entry name" value="S-adenosyl-L-methionine-dependent methyltransferases"/>
    <property type="match status" value="1"/>
</dbReference>
<evidence type="ECO:0000256" key="6">
    <source>
        <dbReference type="ARBA" id="ARBA00022679"/>
    </source>
</evidence>
<organism evidence="18 19">
    <name type="scientific">Coniosporium apollinis</name>
    <dbReference type="NCBI Taxonomy" id="61459"/>
    <lineage>
        <taxon>Eukaryota</taxon>
        <taxon>Fungi</taxon>
        <taxon>Dikarya</taxon>
        <taxon>Ascomycota</taxon>
        <taxon>Pezizomycotina</taxon>
        <taxon>Dothideomycetes</taxon>
        <taxon>Dothideomycetes incertae sedis</taxon>
        <taxon>Coniosporium</taxon>
    </lineage>
</organism>
<evidence type="ECO:0000313" key="18">
    <source>
        <dbReference type="EMBL" id="KAJ9665744.1"/>
    </source>
</evidence>
<evidence type="ECO:0000256" key="8">
    <source>
        <dbReference type="ARBA" id="ARBA00022737"/>
    </source>
</evidence>
<comment type="similarity">
    <text evidence="15">Belongs to the class I-like SAM-binding methyltransferase superfamily. DOT1 family.</text>
</comment>
<dbReference type="PIRSF" id="PIRSF017570">
    <property type="entry name" value="Histone_H3-K79_MeTrfase"/>
    <property type="match status" value="1"/>
</dbReference>
<keyword evidence="19" id="KW-1185">Reference proteome</keyword>
<evidence type="ECO:0000256" key="1">
    <source>
        <dbReference type="ARBA" id="ARBA00003482"/>
    </source>
</evidence>
<evidence type="ECO:0000256" key="16">
    <source>
        <dbReference type="SAM" id="MobiDB-lite"/>
    </source>
</evidence>
<keyword evidence="6 15" id="KW-0808">Transferase</keyword>
<keyword evidence="5 15" id="KW-0489">Methyltransferase</keyword>
<dbReference type="InterPro" id="IPR021162">
    <property type="entry name" value="Dot1"/>
</dbReference>
<feature type="domain" description="DOT1" evidence="17">
    <location>
        <begin position="183"/>
        <end position="506"/>
    </location>
</feature>
<evidence type="ECO:0000256" key="10">
    <source>
        <dbReference type="ARBA" id="ARBA00023015"/>
    </source>
</evidence>
<comment type="catalytic activity">
    <reaction evidence="14 15">
        <text>L-lysyl(79)-[histone H3] + 3 S-adenosyl-L-methionine = N(6),N(6),N(6)-trimethyl-L-lysyl(79)-[histone H3] + 3 S-adenosyl-L-homocysteine + 3 H(+)</text>
        <dbReference type="Rhea" id="RHEA:60328"/>
        <dbReference type="Rhea" id="RHEA-COMP:15549"/>
        <dbReference type="Rhea" id="RHEA-COMP:15552"/>
        <dbReference type="ChEBI" id="CHEBI:15378"/>
        <dbReference type="ChEBI" id="CHEBI:29969"/>
        <dbReference type="ChEBI" id="CHEBI:57856"/>
        <dbReference type="ChEBI" id="CHEBI:59789"/>
        <dbReference type="ChEBI" id="CHEBI:61961"/>
        <dbReference type="EC" id="2.1.1.360"/>
    </reaction>
</comment>
<feature type="compositionally biased region" description="Low complexity" evidence="16">
    <location>
        <begin position="66"/>
        <end position="76"/>
    </location>
</feature>
<evidence type="ECO:0000256" key="3">
    <source>
        <dbReference type="ARBA" id="ARBA00012190"/>
    </source>
</evidence>
<protein>
    <recommendedName>
        <fullName evidence="4 15">Histone-lysine N-methyltransferase, H3 lysine-79 specific</fullName>
        <ecNumber evidence="3 15">2.1.1.360</ecNumber>
    </recommendedName>
    <alternativeName>
        <fullName evidence="13 15">Histone H3-K79 methyltransferase</fullName>
    </alternativeName>
</protein>
<comment type="caution">
    <text evidence="18">The sequence shown here is derived from an EMBL/GenBank/DDBJ whole genome shotgun (WGS) entry which is preliminary data.</text>
</comment>
<dbReference type="GO" id="GO:0032259">
    <property type="term" value="P:methylation"/>
    <property type="evidence" value="ECO:0007669"/>
    <property type="project" value="UniProtKB-KW"/>
</dbReference>
<feature type="region of interest" description="Disordered" evidence="16">
    <location>
        <begin position="1"/>
        <end position="142"/>
    </location>
</feature>
<comment type="subcellular location">
    <subcellularLocation>
        <location evidence="2 15">Nucleus</location>
    </subcellularLocation>
</comment>
<reference evidence="18" key="1">
    <citation type="submission" date="2022-10" db="EMBL/GenBank/DDBJ databases">
        <title>Culturing micro-colonial fungi from biological soil crusts in the Mojave desert and describing Neophaeococcomyces mojavensis, and introducing the new genera and species Taxawa tesnikishii.</title>
        <authorList>
            <person name="Kurbessoian T."/>
            <person name="Stajich J.E."/>
        </authorList>
    </citation>
    <scope>NUCLEOTIDE SEQUENCE</scope>
    <source>
        <strain evidence="18">TK_1</strain>
    </source>
</reference>
<evidence type="ECO:0000259" key="17">
    <source>
        <dbReference type="PROSITE" id="PS51569"/>
    </source>
</evidence>
<feature type="compositionally biased region" description="Acidic residues" evidence="16">
    <location>
        <begin position="90"/>
        <end position="101"/>
    </location>
</feature>
<evidence type="ECO:0000256" key="7">
    <source>
        <dbReference type="ARBA" id="ARBA00022691"/>
    </source>
</evidence>
<dbReference type="Gene3D" id="1.10.260.170">
    <property type="match status" value="1"/>
</dbReference>
<accession>A0ABQ9NTK6</accession>
<comment type="function">
    <text evidence="1 15">Histone methyltransferase that specifically trimethylates histone H3 to form H3K79me3. This methylation is required for telomere silencing and for the pachytene checkpoint during the meiotic cell cycle by allowing the recruitment of RAD9 to double strand breaks. Nucleosomes are preferred as substrate compared to free histone.</text>
</comment>
<evidence type="ECO:0000256" key="15">
    <source>
        <dbReference type="PIRNR" id="PIRNR017570"/>
    </source>
</evidence>
<keyword evidence="10 15" id="KW-0805">Transcription regulation</keyword>
<keyword evidence="7 15" id="KW-0949">S-adenosyl-L-methionine</keyword>
<keyword evidence="9 15" id="KW-0156">Chromatin regulator</keyword>
<dbReference type="InterPro" id="IPR030445">
    <property type="entry name" value="H3-K79_meTrfase"/>
</dbReference>
<dbReference type="Proteomes" id="UP001172684">
    <property type="component" value="Unassembled WGS sequence"/>
</dbReference>
<evidence type="ECO:0000256" key="4">
    <source>
        <dbReference type="ARBA" id="ARBA00020987"/>
    </source>
</evidence>
<gene>
    <name evidence="18" type="primary">DOT1</name>
    <name evidence="18" type="ORF">H2201_004231</name>
</gene>
<evidence type="ECO:0000313" key="19">
    <source>
        <dbReference type="Proteomes" id="UP001172684"/>
    </source>
</evidence>
<evidence type="ECO:0000256" key="9">
    <source>
        <dbReference type="ARBA" id="ARBA00022853"/>
    </source>
</evidence>
<evidence type="ECO:0000256" key="12">
    <source>
        <dbReference type="ARBA" id="ARBA00023242"/>
    </source>
</evidence>
<evidence type="ECO:0000256" key="5">
    <source>
        <dbReference type="ARBA" id="ARBA00022603"/>
    </source>
</evidence>
<dbReference type="GO" id="GO:0140999">
    <property type="term" value="F:histone H3K4 trimethyltransferase activity"/>
    <property type="evidence" value="ECO:0007669"/>
    <property type="project" value="UniProtKB-EC"/>
</dbReference>
<evidence type="ECO:0000256" key="2">
    <source>
        <dbReference type="ARBA" id="ARBA00004123"/>
    </source>
</evidence>